<evidence type="ECO:0000313" key="1">
    <source>
        <dbReference type="EMBL" id="GME85013.1"/>
    </source>
</evidence>
<proteinExistence type="predicted"/>
<name>A0ACB5TBV7_AMBMO</name>
<reference evidence="1" key="1">
    <citation type="submission" date="2023-04" db="EMBL/GenBank/DDBJ databases">
        <title>Ambrosiozyma monospora NBRC 10751.</title>
        <authorList>
            <person name="Ichikawa N."/>
            <person name="Sato H."/>
            <person name="Tonouchi N."/>
        </authorList>
    </citation>
    <scope>NUCLEOTIDE SEQUENCE</scope>
    <source>
        <strain evidence="1">NBRC 10751</strain>
    </source>
</reference>
<gene>
    <name evidence="1" type="ORF">Amon02_000728900</name>
</gene>
<dbReference type="EMBL" id="BSXS01006022">
    <property type="protein sequence ID" value="GME85013.1"/>
    <property type="molecule type" value="Genomic_DNA"/>
</dbReference>
<dbReference type="Proteomes" id="UP001165064">
    <property type="component" value="Unassembled WGS sequence"/>
</dbReference>
<evidence type="ECO:0000313" key="2">
    <source>
        <dbReference type="Proteomes" id="UP001165064"/>
    </source>
</evidence>
<accession>A0ACB5TBV7</accession>
<keyword evidence="2" id="KW-1185">Reference proteome</keyword>
<organism evidence="1 2">
    <name type="scientific">Ambrosiozyma monospora</name>
    <name type="common">Yeast</name>
    <name type="synonym">Endomycopsis monosporus</name>
    <dbReference type="NCBI Taxonomy" id="43982"/>
    <lineage>
        <taxon>Eukaryota</taxon>
        <taxon>Fungi</taxon>
        <taxon>Dikarya</taxon>
        <taxon>Ascomycota</taxon>
        <taxon>Saccharomycotina</taxon>
        <taxon>Pichiomycetes</taxon>
        <taxon>Pichiales</taxon>
        <taxon>Pichiaceae</taxon>
        <taxon>Ambrosiozyma</taxon>
    </lineage>
</organism>
<protein>
    <submittedName>
        <fullName evidence="1">Unnamed protein product</fullName>
    </submittedName>
</protein>
<comment type="caution">
    <text evidence="1">The sequence shown here is derived from an EMBL/GenBank/DDBJ whole genome shotgun (WGS) entry which is preliminary data.</text>
</comment>
<sequence length="275" mass="31397">MESQKFNISLTSISKWLTYCLYISMVGIMFLSETNPIFKISIALYVGVSVTILLLYGFIIYFRSLTSGKESTTKNSGFLWMLVSFIPNLIAQLSKGLVGLVTLAYRLCNKKPVDLDSNVVAYLLVNLRKIVALLCWCYITEEDDGDTHEKAFLVFCFFNLIQHFFIAKSQPKKNLGRPSLIDGLKSFVKVGKNAKIEAGRLRFRRNFLISLNCLMLVFLFSSMFHLYVQIENIYSLAIPLLNKLILLIDMEFLKSLCFELGGLQFTFKNVDFSIV</sequence>